<evidence type="ECO:0008006" key="3">
    <source>
        <dbReference type="Google" id="ProtNLM"/>
    </source>
</evidence>
<proteinExistence type="predicted"/>
<sequence length="204" mass="22357">MKLFGHRSSRLLSAAAATRCEACGAPAALHLSVLGRYVHAFGLPLVAVGKTAAGQCLACRREFRAPELPAPLQPTLAALAPRAKEPLWHSAGALLAGLVALGIWGGGVWQHYRSETLLHHPHVGDLYHIRSEAPGYYTLLKVEEVHGNSLRLRQNNYETDIEAELPQLDQPKNYAAEPFDLTQLDLQIMQVQHELVAVERPGKK</sequence>
<comment type="caution">
    <text evidence="1">The sequence shown here is derived from an EMBL/GenBank/DDBJ whole genome shotgun (WGS) entry which is preliminary data.</text>
</comment>
<accession>A0A431U053</accession>
<evidence type="ECO:0000313" key="1">
    <source>
        <dbReference type="EMBL" id="RTQ47862.1"/>
    </source>
</evidence>
<dbReference type="AlphaFoldDB" id="A0A431U053"/>
<protein>
    <recommendedName>
        <fullName evidence="3">Zinc-ribbon domain-containing protein</fullName>
    </recommendedName>
</protein>
<dbReference type="Proteomes" id="UP000282184">
    <property type="component" value="Unassembled WGS sequence"/>
</dbReference>
<dbReference type="OrthoDB" id="766141at2"/>
<dbReference type="EMBL" id="RXOF01000011">
    <property type="protein sequence ID" value="RTQ47862.1"/>
    <property type="molecule type" value="Genomic_DNA"/>
</dbReference>
<keyword evidence="2" id="KW-1185">Reference proteome</keyword>
<evidence type="ECO:0000313" key="2">
    <source>
        <dbReference type="Proteomes" id="UP000282184"/>
    </source>
</evidence>
<reference evidence="1 2" key="1">
    <citation type="submission" date="2018-12" db="EMBL/GenBank/DDBJ databases">
        <title>Hymenobacter gummosus sp. nov., isolated from a spring.</title>
        <authorList>
            <person name="Nie L."/>
        </authorList>
    </citation>
    <scope>NUCLEOTIDE SEQUENCE [LARGE SCALE GENOMIC DNA]</scope>
    <source>
        <strain evidence="1 2">KCTC 52166</strain>
    </source>
</reference>
<name>A0A431U053_9BACT</name>
<dbReference type="RefSeq" id="WP_126694620.1">
    <property type="nucleotide sequence ID" value="NZ_RXOF01000011.1"/>
</dbReference>
<gene>
    <name evidence="1" type="ORF">EJV47_18255</name>
</gene>
<organism evidence="1 2">
    <name type="scientific">Hymenobacter gummosus</name>
    <dbReference type="NCBI Taxonomy" id="1776032"/>
    <lineage>
        <taxon>Bacteria</taxon>
        <taxon>Pseudomonadati</taxon>
        <taxon>Bacteroidota</taxon>
        <taxon>Cytophagia</taxon>
        <taxon>Cytophagales</taxon>
        <taxon>Hymenobacteraceae</taxon>
        <taxon>Hymenobacter</taxon>
    </lineage>
</organism>